<feature type="region of interest" description="Disordered" evidence="3">
    <location>
        <begin position="1"/>
        <end position="29"/>
    </location>
</feature>
<dbReference type="InterPro" id="IPR050561">
    <property type="entry name" value="PTP"/>
</dbReference>
<dbReference type="InterPro" id="IPR029021">
    <property type="entry name" value="Prot-tyrosine_phosphatase-like"/>
</dbReference>
<dbReference type="Pfam" id="PF00782">
    <property type="entry name" value="DSPc"/>
    <property type="match status" value="1"/>
</dbReference>
<evidence type="ECO:0000259" key="4">
    <source>
        <dbReference type="PROSITE" id="PS50054"/>
    </source>
</evidence>
<dbReference type="PROSITE" id="PS50054">
    <property type="entry name" value="TYR_PHOSPHATASE_DUAL"/>
    <property type="match status" value="1"/>
</dbReference>
<feature type="compositionally biased region" description="Basic and acidic residues" evidence="3">
    <location>
        <begin position="7"/>
        <end position="16"/>
    </location>
</feature>
<dbReference type="InterPro" id="IPR000340">
    <property type="entry name" value="Dual-sp_phosphatase_cat-dom"/>
</dbReference>
<dbReference type="InterPro" id="IPR003595">
    <property type="entry name" value="Tyr_Pase_cat"/>
</dbReference>
<feature type="domain" description="Tyrosine specific protein phosphatases" evidence="5">
    <location>
        <begin position="200"/>
        <end position="269"/>
    </location>
</feature>
<feature type="region of interest" description="Disordered" evidence="3">
    <location>
        <begin position="512"/>
        <end position="531"/>
    </location>
</feature>
<evidence type="ECO:0000256" key="1">
    <source>
        <dbReference type="ARBA" id="ARBA00022801"/>
    </source>
</evidence>
<accession>A0ABP0UKI6</accession>
<organism evidence="6 7">
    <name type="scientific">Sphagnum troendelagicum</name>
    <dbReference type="NCBI Taxonomy" id="128251"/>
    <lineage>
        <taxon>Eukaryota</taxon>
        <taxon>Viridiplantae</taxon>
        <taxon>Streptophyta</taxon>
        <taxon>Embryophyta</taxon>
        <taxon>Bryophyta</taxon>
        <taxon>Sphagnophytina</taxon>
        <taxon>Sphagnopsida</taxon>
        <taxon>Sphagnales</taxon>
        <taxon>Sphagnaceae</taxon>
        <taxon>Sphagnum</taxon>
    </lineage>
</organism>
<keyword evidence="7" id="KW-1185">Reference proteome</keyword>
<evidence type="ECO:0000313" key="6">
    <source>
        <dbReference type="EMBL" id="CAK9223817.1"/>
    </source>
</evidence>
<name>A0ABP0UKI6_9BRYO</name>
<proteinExistence type="predicted"/>
<keyword evidence="1" id="KW-0378">Hydrolase</keyword>
<evidence type="ECO:0000256" key="3">
    <source>
        <dbReference type="SAM" id="MobiDB-lite"/>
    </source>
</evidence>
<dbReference type="PROSITE" id="PS50056">
    <property type="entry name" value="TYR_PHOSPHATASE_2"/>
    <property type="match status" value="1"/>
</dbReference>
<dbReference type="SMART" id="SM00195">
    <property type="entry name" value="DSPc"/>
    <property type="match status" value="1"/>
</dbReference>
<dbReference type="Proteomes" id="UP001497512">
    <property type="component" value="Chromosome 4"/>
</dbReference>
<dbReference type="InterPro" id="IPR020422">
    <property type="entry name" value="TYR_PHOSPHATASE_DUAL_dom"/>
</dbReference>
<dbReference type="SMART" id="SM00404">
    <property type="entry name" value="PTPc_motif"/>
    <property type="match status" value="1"/>
</dbReference>
<dbReference type="EMBL" id="OZ019896">
    <property type="protein sequence ID" value="CAK9223817.1"/>
    <property type="molecule type" value="Genomic_DNA"/>
</dbReference>
<evidence type="ECO:0000259" key="5">
    <source>
        <dbReference type="PROSITE" id="PS50056"/>
    </source>
</evidence>
<dbReference type="PANTHER" id="PTHR23339">
    <property type="entry name" value="TYROSINE SPECIFIC PROTEIN PHOSPHATASE AND DUAL SPECIFICITY PROTEIN PHOSPHATASE"/>
    <property type="match status" value="1"/>
</dbReference>
<dbReference type="Gene3D" id="3.90.190.10">
    <property type="entry name" value="Protein tyrosine phosphatase superfamily"/>
    <property type="match status" value="1"/>
</dbReference>
<sequence>MGGRQSCIHDAHEPSTDHPATTNVHNKCSHDSFPGSADQSCLDQQAGGVDRSATKLHRRQQWAVQDTTKFAENSLCKSIKDSIKCQLETLVSFKGCKYEDWQQQNGKSAILGLHSNWIGTNILGTSRPSDKLIQEHNIIAQFKRCGISCIFNLQVPGEHANCGPGVKNSSGFSYTPEILMQNNFYYYNYPWRDMHCPSMTFTLDICQVMISHISKGEKVAVHCHSGLGRTGLVIACYLVYTNQCKGAQEALQIVRDYRPGSLQTHHQVHHVKNFENWLNDVRMIFGQPKQYYTTTGQDLRGIMIRQNKFLHGQEARDLCYIPKIVFWIINVLIARTNYETTKRETIAVAFMTELASEFKTVKDLEFIQNVAEAKDQLNAGKWDGVERLDTQLLVHLLIDWIRLLQEPIVPDTVLSWALGRGEIEGAIKELSKSGRCALATIQILACFMFQIVPVKPSLIRQLYSGLAHVLLHRSGLENPKQKRSVFHVNSIHNPPMLPGSSSNSIVYPPPTQFQQNQHPMSSNNIKVHDSPSFSWRKRSSLVSGRQFSPYNAFRPSHLETEYGLLLEASARYWIKEKKKKAIGSEVAAAQQQRLSLLATKNEVTDNFSDGTTIDQDRITMATTATTLLDTVAATGGVTKKLKEAGAHTNHLTLSEDLWLHERLSLQFDSSSLLNLQVSSPDSATSASSNSSSTTTGIARNQFMSISSQFMPGTSSISVADIATVGGGGGTSSFPPLMKNPTTLKLPPKTRKIPLYRSLCGEDQFELETDEHQHHLLLCSVFPHDHHNHQQMWIGLHLTPVPSACRAQLRPIASGAWGP</sequence>
<keyword evidence="2" id="KW-0904">Protein phosphatase</keyword>
<evidence type="ECO:0000313" key="7">
    <source>
        <dbReference type="Proteomes" id="UP001497512"/>
    </source>
</evidence>
<protein>
    <submittedName>
        <fullName evidence="6">Uncharacterized protein</fullName>
    </submittedName>
</protein>
<feature type="compositionally biased region" description="Polar residues" evidence="3">
    <location>
        <begin position="512"/>
        <end position="525"/>
    </location>
</feature>
<evidence type="ECO:0000256" key="2">
    <source>
        <dbReference type="ARBA" id="ARBA00022912"/>
    </source>
</evidence>
<dbReference type="InterPro" id="IPR000387">
    <property type="entry name" value="Tyr_Pase_dom"/>
</dbReference>
<feature type="domain" description="Tyrosine-protein phosphatase" evidence="4">
    <location>
        <begin position="114"/>
        <end position="280"/>
    </location>
</feature>
<dbReference type="SUPFAM" id="SSF52799">
    <property type="entry name" value="(Phosphotyrosine protein) phosphatases II"/>
    <property type="match status" value="1"/>
</dbReference>
<dbReference type="InterPro" id="IPR016130">
    <property type="entry name" value="Tyr_Pase_AS"/>
</dbReference>
<reference evidence="6" key="1">
    <citation type="submission" date="2024-02" db="EMBL/GenBank/DDBJ databases">
        <authorList>
            <consortium name="ELIXIR-Norway"/>
            <consortium name="Elixir Norway"/>
        </authorList>
    </citation>
    <scope>NUCLEOTIDE SEQUENCE</scope>
</reference>
<gene>
    <name evidence="6" type="ORF">CSSPTR1EN2_LOCUS17021</name>
</gene>
<dbReference type="PROSITE" id="PS00383">
    <property type="entry name" value="TYR_PHOSPHATASE_1"/>
    <property type="match status" value="1"/>
</dbReference>